<comment type="caution">
    <text evidence="2">The sequence shown here is derived from an EMBL/GenBank/DDBJ whole genome shotgun (WGS) entry which is preliminary data.</text>
</comment>
<organism evidence="2 3">
    <name type="scientific">Streptomyces atrovirens</name>
    <dbReference type="NCBI Taxonomy" id="285556"/>
    <lineage>
        <taxon>Bacteria</taxon>
        <taxon>Bacillati</taxon>
        <taxon>Actinomycetota</taxon>
        <taxon>Actinomycetes</taxon>
        <taxon>Kitasatosporales</taxon>
        <taxon>Streptomycetaceae</taxon>
        <taxon>Streptomyces</taxon>
    </lineage>
</organism>
<accession>A0ABW0DMA0</accession>
<protein>
    <submittedName>
        <fullName evidence="2">Peptidoglycan-binding protein</fullName>
    </submittedName>
</protein>
<dbReference type="Proteomes" id="UP001596035">
    <property type="component" value="Unassembled WGS sequence"/>
</dbReference>
<reference evidence="3" key="1">
    <citation type="journal article" date="2019" name="Int. J. Syst. Evol. Microbiol.">
        <title>The Global Catalogue of Microorganisms (GCM) 10K type strain sequencing project: providing services to taxonomists for standard genome sequencing and annotation.</title>
        <authorList>
            <consortium name="The Broad Institute Genomics Platform"/>
            <consortium name="The Broad Institute Genome Sequencing Center for Infectious Disease"/>
            <person name="Wu L."/>
            <person name="Ma J."/>
        </authorList>
    </citation>
    <scope>NUCLEOTIDE SEQUENCE [LARGE SCALE GENOMIC DNA]</scope>
    <source>
        <strain evidence="3">CGMCC 4.7131</strain>
    </source>
</reference>
<evidence type="ECO:0000313" key="3">
    <source>
        <dbReference type="Proteomes" id="UP001596035"/>
    </source>
</evidence>
<proteinExistence type="predicted"/>
<name>A0ABW0DMA0_9ACTN</name>
<evidence type="ECO:0000313" key="2">
    <source>
        <dbReference type="EMBL" id="MFC5239586.1"/>
    </source>
</evidence>
<feature type="signal peptide" evidence="1">
    <location>
        <begin position="1"/>
        <end position="24"/>
    </location>
</feature>
<dbReference type="RefSeq" id="WP_344566431.1">
    <property type="nucleotide sequence ID" value="NZ_BAAATG010000050.1"/>
</dbReference>
<gene>
    <name evidence="2" type="ORF">ACFPWV_06635</name>
</gene>
<feature type="chain" id="PRO_5047461087" evidence="1">
    <location>
        <begin position="25"/>
        <end position="189"/>
    </location>
</feature>
<keyword evidence="3" id="KW-1185">Reference proteome</keyword>
<dbReference type="Gene3D" id="1.10.101.10">
    <property type="entry name" value="PGBD-like superfamily/PGBD"/>
    <property type="match status" value="1"/>
</dbReference>
<sequence>MIFRMSRARLTGAVIAVCATGDMALSVLPASAKTSDGYVRGYDMVKGDWSDEDIISANEYGSSTATCMRQKILWAHGAPEPSGLKSNEADADGHFGPNTTHATKWLQRKSGLVDSPSKAEGRVGPDTFREAQEYVVRTGGSTTRGSRVYFGYEGWRYGTDMERNGRGIHVFTDGAGDSHQANHDSNECD</sequence>
<keyword evidence="1" id="KW-0732">Signal</keyword>
<dbReference type="EMBL" id="JBHSKN010000007">
    <property type="protein sequence ID" value="MFC5239586.1"/>
    <property type="molecule type" value="Genomic_DNA"/>
</dbReference>
<dbReference type="InterPro" id="IPR036366">
    <property type="entry name" value="PGBDSf"/>
</dbReference>
<evidence type="ECO:0000256" key="1">
    <source>
        <dbReference type="SAM" id="SignalP"/>
    </source>
</evidence>